<dbReference type="GO" id="GO:0003677">
    <property type="term" value="F:DNA binding"/>
    <property type="evidence" value="ECO:0007669"/>
    <property type="project" value="UniProtKB-KW"/>
</dbReference>
<dbReference type="PROSITE" id="PS50995">
    <property type="entry name" value="HTH_MARR_2"/>
    <property type="match status" value="1"/>
</dbReference>
<dbReference type="SUPFAM" id="SSF46785">
    <property type="entry name" value="Winged helix' DNA-binding domain"/>
    <property type="match status" value="1"/>
</dbReference>
<dbReference type="InterPro" id="IPR000835">
    <property type="entry name" value="HTH_MarR-typ"/>
</dbReference>
<gene>
    <name evidence="2" type="ORF">CLV32_1519</name>
</gene>
<dbReference type="RefSeq" id="WP_133553987.1">
    <property type="nucleotide sequence ID" value="NZ_SNWM01000002.1"/>
</dbReference>
<dbReference type="Proteomes" id="UP000295499">
    <property type="component" value="Unassembled WGS sequence"/>
</dbReference>
<evidence type="ECO:0000313" key="3">
    <source>
        <dbReference type="Proteomes" id="UP000295499"/>
    </source>
</evidence>
<dbReference type="SMART" id="SM00347">
    <property type="entry name" value="HTH_MARR"/>
    <property type="match status" value="1"/>
</dbReference>
<organism evidence="2 3">
    <name type="scientific">Pedobacter duraquae</name>
    <dbReference type="NCBI Taxonomy" id="425511"/>
    <lineage>
        <taxon>Bacteria</taxon>
        <taxon>Pseudomonadati</taxon>
        <taxon>Bacteroidota</taxon>
        <taxon>Sphingobacteriia</taxon>
        <taxon>Sphingobacteriales</taxon>
        <taxon>Sphingobacteriaceae</taxon>
        <taxon>Pedobacter</taxon>
    </lineage>
</organism>
<feature type="domain" description="HTH marR-type" evidence="1">
    <location>
        <begin position="59"/>
        <end position="192"/>
    </location>
</feature>
<evidence type="ECO:0000259" key="1">
    <source>
        <dbReference type="PROSITE" id="PS50995"/>
    </source>
</evidence>
<protein>
    <submittedName>
        <fullName evidence="2">DNA-binding MarR family transcriptional regulator</fullName>
    </submittedName>
</protein>
<dbReference type="Gene3D" id="1.10.10.10">
    <property type="entry name" value="Winged helix-like DNA-binding domain superfamily/Winged helix DNA-binding domain"/>
    <property type="match status" value="1"/>
</dbReference>
<reference evidence="2 3" key="1">
    <citation type="submission" date="2019-03" db="EMBL/GenBank/DDBJ databases">
        <title>Genomic Encyclopedia of Archaeal and Bacterial Type Strains, Phase II (KMG-II): from individual species to whole genera.</title>
        <authorList>
            <person name="Goeker M."/>
        </authorList>
    </citation>
    <scope>NUCLEOTIDE SEQUENCE [LARGE SCALE GENOMIC DNA]</scope>
    <source>
        <strain evidence="2 3">DSM 19034</strain>
    </source>
</reference>
<sequence>MYYELINDLVTLVKQYEEGAGAADVKSFNTWLSLQLGSKTIDAHSEPEWSGKASGRSADSVINTSLVHLYRYAKSHAKTAIIESSFSTPDDFIYLINLVSLGSMTKTALIKLNVHEKSAGMQIVNRLINNGLVEQEAMENDKRNRMIHITANGRQLLNERMHEIRKASSRVTEPLNIQEKMDLIRLFSKLEDFHASKSKTELQTNI</sequence>
<dbReference type="InterPro" id="IPR036390">
    <property type="entry name" value="WH_DNA-bd_sf"/>
</dbReference>
<keyword evidence="3" id="KW-1185">Reference proteome</keyword>
<dbReference type="InterPro" id="IPR039422">
    <property type="entry name" value="MarR/SlyA-like"/>
</dbReference>
<dbReference type="EMBL" id="SNWM01000002">
    <property type="protein sequence ID" value="TDO22543.1"/>
    <property type="molecule type" value="Genomic_DNA"/>
</dbReference>
<accession>A0A4R6IKI3</accession>
<dbReference type="OrthoDB" id="961069at2"/>
<dbReference type="GO" id="GO:0003700">
    <property type="term" value="F:DNA-binding transcription factor activity"/>
    <property type="evidence" value="ECO:0007669"/>
    <property type="project" value="InterPro"/>
</dbReference>
<keyword evidence="2" id="KW-0238">DNA-binding</keyword>
<proteinExistence type="predicted"/>
<dbReference type="AlphaFoldDB" id="A0A4R6IKI3"/>
<comment type="caution">
    <text evidence="2">The sequence shown here is derived from an EMBL/GenBank/DDBJ whole genome shotgun (WGS) entry which is preliminary data.</text>
</comment>
<dbReference type="PANTHER" id="PTHR33164">
    <property type="entry name" value="TRANSCRIPTIONAL REGULATOR, MARR FAMILY"/>
    <property type="match status" value="1"/>
</dbReference>
<dbReference type="InterPro" id="IPR036388">
    <property type="entry name" value="WH-like_DNA-bd_sf"/>
</dbReference>
<dbReference type="GO" id="GO:0006950">
    <property type="term" value="P:response to stress"/>
    <property type="evidence" value="ECO:0007669"/>
    <property type="project" value="TreeGrafter"/>
</dbReference>
<dbReference type="PANTHER" id="PTHR33164:SF57">
    <property type="entry name" value="MARR-FAMILY TRANSCRIPTIONAL REGULATOR"/>
    <property type="match status" value="1"/>
</dbReference>
<evidence type="ECO:0000313" key="2">
    <source>
        <dbReference type="EMBL" id="TDO22543.1"/>
    </source>
</evidence>
<name>A0A4R6IKI3_9SPHI</name>